<dbReference type="EMBL" id="BAZW01000009">
    <property type="protein sequence ID" value="GAO29518.1"/>
    <property type="molecule type" value="Genomic_DNA"/>
</dbReference>
<evidence type="ECO:0000313" key="1">
    <source>
        <dbReference type="EMBL" id="GAO29518.1"/>
    </source>
</evidence>
<proteinExistence type="predicted"/>
<dbReference type="AlphaFoldDB" id="A0A0E9LW44"/>
<reference evidence="1 2" key="1">
    <citation type="journal article" date="2015" name="Microbes Environ.">
        <title>Distribution and evolution of nitrogen fixation genes in the phylum bacteroidetes.</title>
        <authorList>
            <person name="Inoue J."/>
            <person name="Oshima K."/>
            <person name="Suda W."/>
            <person name="Sakamoto M."/>
            <person name="Iino T."/>
            <person name="Noda S."/>
            <person name="Hongoh Y."/>
            <person name="Hattori M."/>
            <person name="Ohkuma M."/>
        </authorList>
    </citation>
    <scope>NUCLEOTIDE SEQUENCE [LARGE SCALE GENOMIC DNA]</scope>
    <source>
        <strain evidence="1">JCM 15548</strain>
    </source>
</reference>
<organism evidence="1 2">
    <name type="scientific">Geofilum rubicundum JCM 15548</name>
    <dbReference type="NCBI Taxonomy" id="1236989"/>
    <lineage>
        <taxon>Bacteria</taxon>
        <taxon>Pseudomonadati</taxon>
        <taxon>Bacteroidota</taxon>
        <taxon>Bacteroidia</taxon>
        <taxon>Marinilabiliales</taxon>
        <taxon>Marinilabiliaceae</taxon>
        <taxon>Geofilum</taxon>
    </lineage>
</organism>
<dbReference type="STRING" id="1236989.JCM15548_11712"/>
<sequence length="73" mass="8942">MEIMNIVEKRKFIHRHLHRVNEKTINELYEKLRSEEVFKAKLESRAQKSENDIQAGRVFSREEIEQRIANHFY</sequence>
<accession>A0A0E9LW44</accession>
<protein>
    <submittedName>
        <fullName evidence="1">Uncharacterized protein</fullName>
    </submittedName>
</protein>
<keyword evidence="2" id="KW-1185">Reference proteome</keyword>
<gene>
    <name evidence="1" type="ORF">JCM15548_11712</name>
</gene>
<evidence type="ECO:0000313" key="2">
    <source>
        <dbReference type="Proteomes" id="UP000032900"/>
    </source>
</evidence>
<comment type="caution">
    <text evidence="1">The sequence shown here is derived from an EMBL/GenBank/DDBJ whole genome shotgun (WGS) entry which is preliminary data.</text>
</comment>
<name>A0A0E9LW44_9BACT</name>
<dbReference type="Proteomes" id="UP000032900">
    <property type="component" value="Unassembled WGS sequence"/>
</dbReference>